<dbReference type="AlphaFoldDB" id="A0A1G4M9F7"/>
<reference evidence="11 12" key="1">
    <citation type="submission" date="2016-03" db="EMBL/GenBank/DDBJ databases">
        <authorList>
            <person name="Devillers H."/>
        </authorList>
    </citation>
    <scope>NUCLEOTIDE SEQUENCE [LARGE SCALE GENOMIC DNA]</scope>
    <source>
        <strain evidence="11">CBS 6772</strain>
    </source>
</reference>
<accession>A0A1G4M9F7</accession>
<dbReference type="GO" id="GO:0051301">
    <property type="term" value="P:cell division"/>
    <property type="evidence" value="ECO:0007669"/>
    <property type="project" value="UniProtKB-KW"/>
</dbReference>
<dbReference type="EMBL" id="LT598485">
    <property type="protein sequence ID" value="SCW00486.1"/>
    <property type="molecule type" value="Genomic_DNA"/>
</dbReference>
<evidence type="ECO:0000313" key="11">
    <source>
        <dbReference type="EMBL" id="SCW00486.1"/>
    </source>
</evidence>
<dbReference type="GO" id="GO:0007094">
    <property type="term" value="P:mitotic spindle assembly checkpoint signaling"/>
    <property type="evidence" value="ECO:0007669"/>
    <property type="project" value="InterPro"/>
</dbReference>
<name>A0A1G4M9F7_LACFM</name>
<feature type="coiled-coil region" evidence="9">
    <location>
        <begin position="507"/>
        <end position="561"/>
    </location>
</feature>
<dbReference type="Gene3D" id="3.30.457.60">
    <property type="match status" value="1"/>
</dbReference>
<comment type="subcellular location">
    <subcellularLocation>
        <location evidence="1">Nucleus</location>
    </subcellularLocation>
</comment>
<evidence type="ECO:0000256" key="8">
    <source>
        <dbReference type="ARBA" id="ARBA00032890"/>
    </source>
</evidence>
<evidence type="ECO:0000256" key="3">
    <source>
        <dbReference type="ARBA" id="ARBA00022019"/>
    </source>
</evidence>
<dbReference type="GO" id="GO:0005635">
    <property type="term" value="C:nuclear envelope"/>
    <property type="evidence" value="ECO:0007669"/>
    <property type="project" value="TreeGrafter"/>
</dbReference>
<dbReference type="OMA" id="YKLDFMP"/>
<keyword evidence="7" id="KW-0131">Cell cycle</keyword>
<evidence type="ECO:0000256" key="9">
    <source>
        <dbReference type="SAM" id="Coils"/>
    </source>
</evidence>
<dbReference type="Gene3D" id="1.20.5.170">
    <property type="match status" value="1"/>
</dbReference>
<feature type="compositionally biased region" description="Polar residues" evidence="10">
    <location>
        <begin position="1"/>
        <end position="10"/>
    </location>
</feature>
<sequence>MSESTRSSPFIQRPASPDASKRQALSLQYKVNTLQNEFEIEKLSFQREYALLDKKYRSTLDGLDKALNDTKYLYDTNEELEKELEKVKEELSQIKRESETRNLELKQQILSKDKELDDLQATSQSKLSLYENRYHNSQVEVEGSKTLLKRYESEIEKQNSEIKRLQKSVAQKDDEVASLKASRVVMAHHNYSTEELKELTTLNKLLQDQMSFSKDLERTNLAQGNELKKLRATQESQQFLKAENDKLRRKLEQMEPLQTQIQDIQLENINLQSNLASWGLYTNDQDGKTKLGPEEIVREWRVLKQENLNLVNENSKLQLDLSNLKILNDELALERNQILDLNKNYESSILNLKKLNYEIEQQKLLSFEECKLLRQQLEELSSIDENHKTEPVTSFEGIIDGYKNRTEDLTNELKKLNEAILRDSDAGYPSKRRKKSDDVALNYSQRLNELQLQNLELNRKYQAATETITLLQKKIDKIQEIGEKRIRILQLRDSPFLKDQFVKKKRLISLQRENEDLLARLNDTHVEMIPRSVYERLKLDLAELEDEVFNSNKKNVRLREIFNKKSLEFIDAVNSLLGFKLEFQTDGQIKLISCFKPEKYLLADLAHNKLKSNLDTEIEGWNEILGDLVGEKGQIPCFLATITLKLWEKYQRLPC</sequence>
<dbReference type="PANTHER" id="PTHR23168:SF0">
    <property type="entry name" value="MITOTIC SPINDLE ASSEMBLY CHECKPOINT PROTEIN MAD1"/>
    <property type="match status" value="1"/>
</dbReference>
<dbReference type="OrthoDB" id="331602at2759"/>
<organism evidence="11 12">
    <name type="scientific">Lachancea fermentati</name>
    <name type="common">Zygosaccharomyces fermentati</name>
    <dbReference type="NCBI Taxonomy" id="4955"/>
    <lineage>
        <taxon>Eukaryota</taxon>
        <taxon>Fungi</taxon>
        <taxon>Dikarya</taxon>
        <taxon>Ascomycota</taxon>
        <taxon>Saccharomycotina</taxon>
        <taxon>Saccharomycetes</taxon>
        <taxon>Saccharomycetales</taxon>
        <taxon>Saccharomycetaceae</taxon>
        <taxon>Lachancea</taxon>
    </lineage>
</organism>
<dbReference type="GO" id="GO:0072686">
    <property type="term" value="C:mitotic spindle"/>
    <property type="evidence" value="ECO:0007669"/>
    <property type="project" value="TreeGrafter"/>
</dbReference>
<keyword evidence="9" id="KW-0175">Coiled coil</keyword>
<evidence type="ECO:0000256" key="10">
    <source>
        <dbReference type="SAM" id="MobiDB-lite"/>
    </source>
</evidence>
<protein>
    <recommendedName>
        <fullName evidence="3">Spindle assembly checkpoint component MAD1</fullName>
    </recommendedName>
    <alternativeName>
        <fullName evidence="8">Mitotic arrest deficient protein 1</fullName>
    </alternativeName>
</protein>
<gene>
    <name evidence="11" type="ORF">LAFE_0C05248G</name>
</gene>
<dbReference type="GO" id="GO:0051315">
    <property type="term" value="P:attachment of mitotic spindle microtubules to kinetochore"/>
    <property type="evidence" value="ECO:0007669"/>
    <property type="project" value="TreeGrafter"/>
</dbReference>
<evidence type="ECO:0000313" key="12">
    <source>
        <dbReference type="Proteomes" id="UP000190831"/>
    </source>
</evidence>
<comment type="similarity">
    <text evidence="2">Belongs to the MAD1 family.</text>
</comment>
<feature type="region of interest" description="Disordered" evidence="10">
    <location>
        <begin position="1"/>
        <end position="21"/>
    </location>
</feature>
<dbReference type="InterPro" id="IPR008672">
    <property type="entry name" value="Mad1"/>
</dbReference>
<feature type="coiled-coil region" evidence="9">
    <location>
        <begin position="399"/>
        <end position="481"/>
    </location>
</feature>
<feature type="coiled-coil region" evidence="9">
    <location>
        <begin position="70"/>
        <end position="182"/>
    </location>
</feature>
<keyword evidence="6" id="KW-0539">Nucleus</keyword>
<evidence type="ECO:0000256" key="1">
    <source>
        <dbReference type="ARBA" id="ARBA00004123"/>
    </source>
</evidence>
<evidence type="ECO:0000256" key="6">
    <source>
        <dbReference type="ARBA" id="ARBA00023242"/>
    </source>
</evidence>
<keyword evidence="5" id="KW-0498">Mitosis</keyword>
<evidence type="ECO:0000256" key="5">
    <source>
        <dbReference type="ARBA" id="ARBA00022776"/>
    </source>
</evidence>
<dbReference type="Pfam" id="PF05557">
    <property type="entry name" value="MAD"/>
    <property type="match status" value="1"/>
</dbReference>
<evidence type="ECO:0000256" key="7">
    <source>
        <dbReference type="ARBA" id="ARBA00023306"/>
    </source>
</evidence>
<evidence type="ECO:0000256" key="2">
    <source>
        <dbReference type="ARBA" id="ARBA00008029"/>
    </source>
</evidence>
<keyword evidence="4" id="KW-0132">Cell division</keyword>
<dbReference type="PANTHER" id="PTHR23168">
    <property type="entry name" value="MITOTIC SPINDLE ASSEMBLY CHECKPOINT PROTEIN MAD1 MITOTIC ARREST DEFICIENT-LIKE PROTEIN 1"/>
    <property type="match status" value="1"/>
</dbReference>
<dbReference type="GO" id="GO:0000776">
    <property type="term" value="C:kinetochore"/>
    <property type="evidence" value="ECO:0007669"/>
    <property type="project" value="TreeGrafter"/>
</dbReference>
<proteinExistence type="inferred from homology"/>
<dbReference type="STRING" id="4955.A0A1G4M9F7"/>
<feature type="coiled-coil region" evidence="9">
    <location>
        <begin position="314"/>
        <end position="344"/>
    </location>
</feature>
<evidence type="ECO:0000256" key="4">
    <source>
        <dbReference type="ARBA" id="ARBA00022618"/>
    </source>
</evidence>
<dbReference type="Proteomes" id="UP000190831">
    <property type="component" value="Chromosome C"/>
</dbReference>
<keyword evidence="12" id="KW-1185">Reference proteome</keyword>